<evidence type="ECO:0000256" key="1">
    <source>
        <dbReference type="SAM" id="MobiDB-lite"/>
    </source>
</evidence>
<organism evidence="2 3">
    <name type="scientific">Parafrankia irregularis</name>
    <dbReference type="NCBI Taxonomy" id="795642"/>
    <lineage>
        <taxon>Bacteria</taxon>
        <taxon>Bacillati</taxon>
        <taxon>Actinomycetota</taxon>
        <taxon>Actinomycetes</taxon>
        <taxon>Frankiales</taxon>
        <taxon>Frankiaceae</taxon>
        <taxon>Parafrankia</taxon>
    </lineage>
</organism>
<accession>A0A0S4QGU6</accession>
<feature type="compositionally biased region" description="Basic and acidic residues" evidence="1">
    <location>
        <begin position="1"/>
        <end position="12"/>
    </location>
</feature>
<keyword evidence="3" id="KW-1185">Reference proteome</keyword>
<evidence type="ECO:0000313" key="3">
    <source>
        <dbReference type="Proteomes" id="UP000198802"/>
    </source>
</evidence>
<reference evidence="3" key="1">
    <citation type="submission" date="2015-11" db="EMBL/GenBank/DDBJ databases">
        <authorList>
            <person name="Varghese N."/>
        </authorList>
    </citation>
    <scope>NUCLEOTIDE SEQUENCE [LARGE SCALE GENOMIC DNA]</scope>
    <source>
        <strain evidence="3">DSM 45899</strain>
    </source>
</reference>
<dbReference type="EMBL" id="FAOZ01000002">
    <property type="protein sequence ID" value="CUU54415.1"/>
    <property type="molecule type" value="Genomic_DNA"/>
</dbReference>
<name>A0A0S4QGU6_9ACTN</name>
<protein>
    <submittedName>
        <fullName evidence="2">Uncharacterized protein</fullName>
    </submittedName>
</protein>
<sequence length="234" mass="26382">MRNHDEKIKDMAESVLPSTRRRSARVDRRRAHKRCRTRQRDILAGFCGLADPDEHGADFFDKRRRQEVSDVVWARRGADKTGSLIRWAGVRIERDPRLSAAPVGEKVGHFARLLPDTLIGRHAVQHIESSLRSRDHPIYHRPRAAAQLRQVQRSRHVEQVAADLGAALAAGRHGRLNAALRAGYRRRMTVGPDGAERLPPPNRLFLGSHDIDGFAVAVADHAWIRELVHAFAVS</sequence>
<dbReference type="Proteomes" id="UP000198802">
    <property type="component" value="Unassembled WGS sequence"/>
</dbReference>
<feature type="region of interest" description="Disordered" evidence="1">
    <location>
        <begin position="1"/>
        <end position="32"/>
    </location>
</feature>
<dbReference type="AlphaFoldDB" id="A0A0S4QGU6"/>
<dbReference type="RefSeq" id="WP_131799402.1">
    <property type="nucleotide sequence ID" value="NZ_FAOZ01000002.1"/>
</dbReference>
<evidence type="ECO:0000313" key="2">
    <source>
        <dbReference type="EMBL" id="CUU54415.1"/>
    </source>
</evidence>
<gene>
    <name evidence="2" type="ORF">Ga0074812_102425</name>
</gene>
<feature type="compositionally biased region" description="Basic residues" evidence="1">
    <location>
        <begin position="19"/>
        <end position="32"/>
    </location>
</feature>
<proteinExistence type="predicted"/>